<sequence>MAPLNTPPSAAAIAGRHRRWPGRRGCGLTSRPSRIPRLFAPVRDCTITPGARGEGEHRDGKARRPQQSQRCTVQSRPQQGHARRPPQTEGEARGRQGQGRQEVVEEAVALHVERLIEHIGGFDDIQGFVIEAIRAVPRHRFIPDVALAAPGDPAQPFVIDREADPGTWWDTVYSHCPIVTQLDDGATGIRAGAGAYTSSSSAPSTVAHLLQLLDPEPDDRVLEVGAGTGWTAALLAHLAGPYGSVTTIEIDEVVAERAAENLAVAGAHAQVVAGDGANGLPGRAPYDRVHVTCGVRTIPYPWIEQCRPGGVVVAPYCPGFGDDHALRLVRMPDGTAMGRFPGHASYMMMRSQRPGPCAADDGSGLSRPTEVHPRTIGLAPPGADLAMAAITGLYAHISREEHRFLTYVVDPADPGRWAVAVHRRGEAEHTVYQMGDRPLWDEVTEAYFRWIGWGEPGRDRFGMTVTRDGQHIWLDTPDHVIGG</sequence>
<dbReference type="InterPro" id="IPR029063">
    <property type="entry name" value="SAM-dependent_MTases_sf"/>
</dbReference>
<dbReference type="SUPFAM" id="SSF53335">
    <property type="entry name" value="S-adenosyl-L-methionine-dependent methyltransferases"/>
    <property type="match status" value="1"/>
</dbReference>
<evidence type="ECO:0000256" key="9">
    <source>
        <dbReference type="ARBA" id="ARBA00030757"/>
    </source>
</evidence>
<evidence type="ECO:0000313" key="13">
    <source>
        <dbReference type="EMBL" id="TDC97898.1"/>
    </source>
</evidence>
<comment type="caution">
    <text evidence="13">The sequence shown here is derived from an EMBL/GenBank/DDBJ whole genome shotgun (WGS) entry which is preliminary data.</text>
</comment>
<feature type="region of interest" description="Disordered" evidence="12">
    <location>
        <begin position="357"/>
        <end position="377"/>
    </location>
</feature>
<dbReference type="AlphaFoldDB" id="A0A4R4UYS5"/>
<dbReference type="Proteomes" id="UP000295258">
    <property type="component" value="Unassembled WGS sequence"/>
</dbReference>
<dbReference type="EC" id="2.1.1.77" evidence="3"/>
<dbReference type="Pfam" id="PF01135">
    <property type="entry name" value="PCMT"/>
    <property type="match status" value="1"/>
</dbReference>
<dbReference type="Gene3D" id="3.40.50.150">
    <property type="entry name" value="Vaccinia Virus protein VP39"/>
    <property type="match status" value="1"/>
</dbReference>
<keyword evidence="8" id="KW-0949">S-adenosyl-L-methionine</keyword>
<keyword evidence="14" id="KW-1185">Reference proteome</keyword>
<dbReference type="InterPro" id="IPR000682">
    <property type="entry name" value="PCMT"/>
</dbReference>
<evidence type="ECO:0000256" key="12">
    <source>
        <dbReference type="SAM" id="MobiDB-lite"/>
    </source>
</evidence>
<evidence type="ECO:0000256" key="2">
    <source>
        <dbReference type="ARBA" id="ARBA00005369"/>
    </source>
</evidence>
<comment type="similarity">
    <text evidence="2">Belongs to the methyltransferase superfamily. L-isoaspartyl/D-aspartyl protein methyltransferase family.</text>
</comment>
<dbReference type="GO" id="GO:0032259">
    <property type="term" value="P:methylation"/>
    <property type="evidence" value="ECO:0007669"/>
    <property type="project" value="UniProtKB-KW"/>
</dbReference>
<evidence type="ECO:0000256" key="4">
    <source>
        <dbReference type="ARBA" id="ARBA00013346"/>
    </source>
</evidence>
<dbReference type="PANTHER" id="PTHR11579:SF0">
    <property type="entry name" value="PROTEIN-L-ISOASPARTATE(D-ASPARTATE) O-METHYLTRANSFERASE"/>
    <property type="match status" value="1"/>
</dbReference>
<comment type="subcellular location">
    <subcellularLocation>
        <location evidence="1">Cytoplasm</location>
    </subcellularLocation>
</comment>
<evidence type="ECO:0000313" key="14">
    <source>
        <dbReference type="Proteomes" id="UP000295258"/>
    </source>
</evidence>
<evidence type="ECO:0000256" key="10">
    <source>
        <dbReference type="ARBA" id="ARBA00031323"/>
    </source>
</evidence>
<evidence type="ECO:0000256" key="5">
    <source>
        <dbReference type="ARBA" id="ARBA00022490"/>
    </source>
</evidence>
<gene>
    <name evidence="13" type="ORF">E1292_36090</name>
</gene>
<feature type="region of interest" description="Disordered" evidence="12">
    <location>
        <begin position="1"/>
        <end position="100"/>
    </location>
</feature>
<evidence type="ECO:0000256" key="1">
    <source>
        <dbReference type="ARBA" id="ARBA00004496"/>
    </source>
</evidence>
<accession>A0A4R4UYS5</accession>
<reference evidence="13 14" key="1">
    <citation type="submission" date="2019-03" db="EMBL/GenBank/DDBJ databases">
        <title>Draft genome sequences of novel Actinobacteria.</title>
        <authorList>
            <person name="Sahin N."/>
            <person name="Ay H."/>
            <person name="Saygin H."/>
        </authorList>
    </citation>
    <scope>NUCLEOTIDE SEQUENCE [LARGE SCALE GENOMIC DNA]</scope>
    <source>
        <strain evidence="13 14">KC310</strain>
    </source>
</reference>
<keyword evidence="7 13" id="KW-0808">Transferase</keyword>
<name>A0A4R4UYS5_9ACTN</name>
<dbReference type="PANTHER" id="PTHR11579">
    <property type="entry name" value="PROTEIN-L-ISOASPARTATE O-METHYLTRANSFERASE"/>
    <property type="match status" value="1"/>
</dbReference>
<evidence type="ECO:0000256" key="11">
    <source>
        <dbReference type="ARBA" id="ARBA00031350"/>
    </source>
</evidence>
<proteinExistence type="inferred from homology"/>
<protein>
    <recommendedName>
        <fullName evidence="4">Protein-L-isoaspartate O-methyltransferase</fullName>
        <ecNumber evidence="3">2.1.1.77</ecNumber>
    </recommendedName>
    <alternativeName>
        <fullName evidence="11">L-isoaspartyl protein carboxyl methyltransferase</fullName>
    </alternativeName>
    <alternativeName>
        <fullName evidence="9">Protein L-isoaspartyl methyltransferase</fullName>
    </alternativeName>
    <alternativeName>
        <fullName evidence="10">Protein-beta-aspartate methyltransferase</fullName>
    </alternativeName>
</protein>
<evidence type="ECO:0000256" key="3">
    <source>
        <dbReference type="ARBA" id="ARBA00011890"/>
    </source>
</evidence>
<dbReference type="CDD" id="cd02440">
    <property type="entry name" value="AdoMet_MTases"/>
    <property type="match status" value="1"/>
</dbReference>
<dbReference type="GO" id="GO:0005737">
    <property type="term" value="C:cytoplasm"/>
    <property type="evidence" value="ECO:0007669"/>
    <property type="project" value="UniProtKB-SubCell"/>
</dbReference>
<evidence type="ECO:0000256" key="6">
    <source>
        <dbReference type="ARBA" id="ARBA00022603"/>
    </source>
</evidence>
<keyword evidence="6 13" id="KW-0489">Methyltransferase</keyword>
<feature type="compositionally biased region" description="Polar residues" evidence="12">
    <location>
        <begin position="65"/>
        <end position="78"/>
    </location>
</feature>
<evidence type="ECO:0000256" key="8">
    <source>
        <dbReference type="ARBA" id="ARBA00022691"/>
    </source>
</evidence>
<organism evidence="13 14">
    <name type="scientific">Nonomuraea deserti</name>
    <dbReference type="NCBI Taxonomy" id="1848322"/>
    <lineage>
        <taxon>Bacteria</taxon>
        <taxon>Bacillati</taxon>
        <taxon>Actinomycetota</taxon>
        <taxon>Actinomycetes</taxon>
        <taxon>Streptosporangiales</taxon>
        <taxon>Streptosporangiaceae</taxon>
        <taxon>Nonomuraea</taxon>
    </lineage>
</organism>
<keyword evidence="5" id="KW-0963">Cytoplasm</keyword>
<dbReference type="GO" id="GO:0004719">
    <property type="term" value="F:protein-L-isoaspartate (D-aspartate) O-methyltransferase activity"/>
    <property type="evidence" value="ECO:0007669"/>
    <property type="project" value="UniProtKB-EC"/>
</dbReference>
<evidence type="ECO:0000256" key="7">
    <source>
        <dbReference type="ARBA" id="ARBA00022679"/>
    </source>
</evidence>
<dbReference type="EMBL" id="SMKO01000145">
    <property type="protein sequence ID" value="TDC97898.1"/>
    <property type="molecule type" value="Genomic_DNA"/>
</dbReference>